<dbReference type="GO" id="GO:0016301">
    <property type="term" value="F:kinase activity"/>
    <property type="evidence" value="ECO:0007669"/>
    <property type="project" value="UniProtKB-KW"/>
</dbReference>
<accession>A0A392WIT3</accession>
<organism evidence="1 2">
    <name type="scientific">Trifolium medium</name>
    <dbReference type="NCBI Taxonomy" id="97028"/>
    <lineage>
        <taxon>Eukaryota</taxon>
        <taxon>Viridiplantae</taxon>
        <taxon>Streptophyta</taxon>
        <taxon>Embryophyta</taxon>
        <taxon>Tracheophyta</taxon>
        <taxon>Spermatophyta</taxon>
        <taxon>Magnoliopsida</taxon>
        <taxon>eudicotyledons</taxon>
        <taxon>Gunneridae</taxon>
        <taxon>Pentapetalae</taxon>
        <taxon>rosids</taxon>
        <taxon>fabids</taxon>
        <taxon>Fabales</taxon>
        <taxon>Fabaceae</taxon>
        <taxon>Papilionoideae</taxon>
        <taxon>50 kb inversion clade</taxon>
        <taxon>NPAAA clade</taxon>
        <taxon>Hologalegina</taxon>
        <taxon>IRL clade</taxon>
        <taxon>Trifolieae</taxon>
        <taxon>Trifolium</taxon>
    </lineage>
</organism>
<sequence>GSLTRPFSESEVKAAVWDCGNFKSPGPDGINFGFLKDFWPELQAVVMRYLSEFHRNGRLTK</sequence>
<dbReference type="AlphaFoldDB" id="A0A392WIT3"/>
<dbReference type="EMBL" id="LXQA011465764">
    <property type="protein sequence ID" value="MCI98161.1"/>
    <property type="molecule type" value="Genomic_DNA"/>
</dbReference>
<protein>
    <submittedName>
        <fullName evidence="1">Cysteine-rich receptor-like protein kinase</fullName>
    </submittedName>
</protein>
<comment type="caution">
    <text evidence="1">The sequence shown here is derived from an EMBL/GenBank/DDBJ whole genome shotgun (WGS) entry which is preliminary data.</text>
</comment>
<feature type="non-terminal residue" evidence="1">
    <location>
        <position position="61"/>
    </location>
</feature>
<evidence type="ECO:0000313" key="1">
    <source>
        <dbReference type="EMBL" id="MCI98161.1"/>
    </source>
</evidence>
<reference evidence="1 2" key="1">
    <citation type="journal article" date="2018" name="Front. Plant Sci.">
        <title>Red Clover (Trifolium pratense) and Zigzag Clover (T. medium) - A Picture of Genomic Similarities and Differences.</title>
        <authorList>
            <person name="Dluhosova J."/>
            <person name="Istvanek J."/>
            <person name="Nedelnik J."/>
            <person name="Repkova J."/>
        </authorList>
    </citation>
    <scope>NUCLEOTIDE SEQUENCE [LARGE SCALE GENOMIC DNA]</scope>
    <source>
        <strain evidence="2">cv. 10/8</strain>
        <tissue evidence="1">Leaf</tissue>
    </source>
</reference>
<keyword evidence="1" id="KW-0808">Transferase</keyword>
<feature type="non-terminal residue" evidence="1">
    <location>
        <position position="1"/>
    </location>
</feature>
<keyword evidence="1" id="KW-0418">Kinase</keyword>
<name>A0A392WIT3_9FABA</name>
<evidence type="ECO:0000313" key="2">
    <source>
        <dbReference type="Proteomes" id="UP000265520"/>
    </source>
</evidence>
<keyword evidence="1" id="KW-0675">Receptor</keyword>
<keyword evidence="2" id="KW-1185">Reference proteome</keyword>
<dbReference type="Proteomes" id="UP000265520">
    <property type="component" value="Unassembled WGS sequence"/>
</dbReference>
<proteinExistence type="predicted"/>